<dbReference type="Proteomes" id="UP000219259">
    <property type="component" value="Unassembled WGS sequence"/>
</dbReference>
<proteinExistence type="predicted"/>
<organism evidence="2 3">
    <name type="scientific">Tannerella forsythia</name>
    <name type="common">Bacteroides forsythus</name>
    <dbReference type="NCBI Taxonomy" id="28112"/>
    <lineage>
        <taxon>Bacteria</taxon>
        <taxon>Pseudomonadati</taxon>
        <taxon>Bacteroidota</taxon>
        <taxon>Bacteroidia</taxon>
        <taxon>Bacteroidales</taxon>
        <taxon>Tannerellaceae</taxon>
        <taxon>Tannerella</taxon>
    </lineage>
</organism>
<keyword evidence="1" id="KW-0472">Membrane</keyword>
<evidence type="ECO:0000256" key="1">
    <source>
        <dbReference type="SAM" id="Phobius"/>
    </source>
</evidence>
<accession>A0A2A6EAD6</accession>
<dbReference type="EMBL" id="NSLJ01000004">
    <property type="protein sequence ID" value="PDP44714.1"/>
    <property type="molecule type" value="Genomic_DNA"/>
</dbReference>
<evidence type="ECO:0008006" key="4">
    <source>
        <dbReference type="Google" id="ProtNLM"/>
    </source>
</evidence>
<name>A0A2A6EAD6_TANFO</name>
<feature type="transmembrane region" description="Helical" evidence="1">
    <location>
        <begin position="7"/>
        <end position="25"/>
    </location>
</feature>
<evidence type="ECO:0000313" key="2">
    <source>
        <dbReference type="EMBL" id="PDP44714.1"/>
    </source>
</evidence>
<feature type="transmembrane region" description="Helical" evidence="1">
    <location>
        <begin position="51"/>
        <end position="68"/>
    </location>
</feature>
<gene>
    <name evidence="2" type="ORF">CLI86_02225</name>
</gene>
<dbReference type="AlphaFoldDB" id="A0A2A6EAD6"/>
<protein>
    <recommendedName>
        <fullName evidence="4">DUF4157 domain-containing protein</fullName>
    </recommendedName>
</protein>
<reference evidence="2 3" key="1">
    <citation type="submission" date="2017-09" db="EMBL/GenBank/DDBJ databases">
        <title>Phase variable restriction modification systems are present in the genome sequences of periodontal pathogens Prevotella intermedia, Tannerella forsythia and Porphyromonas gingivalis.</title>
        <authorList>
            <person name="Haigh R.D."/>
            <person name="Crawford L."/>
            <person name="Ralph J."/>
            <person name="Wanford J."/>
            <person name="Vartoukian S.R."/>
            <person name="Hijazib K."/>
            <person name="Wade W."/>
            <person name="Oggioni M.R."/>
        </authorList>
    </citation>
    <scope>NUCLEOTIDE SEQUENCE [LARGE SCALE GENOMIC DNA]</scope>
    <source>
        <strain evidence="2 3">WW11663</strain>
    </source>
</reference>
<dbReference type="RefSeq" id="WP_060828397.1">
    <property type="nucleotide sequence ID" value="NZ_CAUPTG010000015.1"/>
</dbReference>
<comment type="caution">
    <text evidence="2">The sequence shown here is derived from an EMBL/GenBank/DDBJ whole genome shotgun (WGS) entry which is preliminary data.</text>
</comment>
<keyword evidence="1" id="KW-0812">Transmembrane</keyword>
<keyword evidence="1" id="KW-1133">Transmembrane helix</keyword>
<sequence>MKVIYNRFIPFRGFVAINLFGVIFARREYRPVSDKTLRHEQIHTAQMRETAYLFFYLLYLFEYLYLLVRMRNFRDAYRAIRFEREAYRYESTPDYMKKRKPFQWCYL</sequence>
<evidence type="ECO:0000313" key="3">
    <source>
        <dbReference type="Proteomes" id="UP000219259"/>
    </source>
</evidence>